<dbReference type="AlphaFoldDB" id="A0A9P0Q4B6"/>
<dbReference type="Proteomes" id="UP001152888">
    <property type="component" value="Unassembled WGS sequence"/>
</dbReference>
<proteinExistence type="predicted"/>
<evidence type="ECO:0000313" key="2">
    <source>
        <dbReference type="Proteomes" id="UP001152888"/>
    </source>
</evidence>
<dbReference type="OrthoDB" id="6765465at2759"/>
<sequence>MKVQVYHSIVEPITTYGAECWQLTSKIENQLKAAEMDFLRRSSRVSKLDYIRNDMIRERVYKIPLWI</sequence>
<dbReference type="EMBL" id="CAKOFQ010007960">
    <property type="protein sequence ID" value="CAH2010298.1"/>
    <property type="molecule type" value="Genomic_DNA"/>
</dbReference>
<protein>
    <submittedName>
        <fullName evidence="1">Uncharacterized protein</fullName>
    </submittedName>
</protein>
<comment type="caution">
    <text evidence="1">The sequence shown here is derived from an EMBL/GenBank/DDBJ whole genome shotgun (WGS) entry which is preliminary data.</text>
</comment>
<name>A0A9P0Q4B6_ACAOB</name>
<accession>A0A9P0Q4B6</accession>
<gene>
    <name evidence="1" type="ORF">ACAOBT_LOCUS31422</name>
</gene>
<keyword evidence="2" id="KW-1185">Reference proteome</keyword>
<reference evidence="1" key="1">
    <citation type="submission" date="2022-03" db="EMBL/GenBank/DDBJ databases">
        <authorList>
            <person name="Sayadi A."/>
        </authorList>
    </citation>
    <scope>NUCLEOTIDE SEQUENCE</scope>
</reference>
<organism evidence="1 2">
    <name type="scientific">Acanthoscelides obtectus</name>
    <name type="common">Bean weevil</name>
    <name type="synonym">Bruchus obtectus</name>
    <dbReference type="NCBI Taxonomy" id="200917"/>
    <lineage>
        <taxon>Eukaryota</taxon>
        <taxon>Metazoa</taxon>
        <taxon>Ecdysozoa</taxon>
        <taxon>Arthropoda</taxon>
        <taxon>Hexapoda</taxon>
        <taxon>Insecta</taxon>
        <taxon>Pterygota</taxon>
        <taxon>Neoptera</taxon>
        <taxon>Endopterygota</taxon>
        <taxon>Coleoptera</taxon>
        <taxon>Polyphaga</taxon>
        <taxon>Cucujiformia</taxon>
        <taxon>Chrysomeloidea</taxon>
        <taxon>Chrysomelidae</taxon>
        <taxon>Bruchinae</taxon>
        <taxon>Bruchini</taxon>
        <taxon>Acanthoscelides</taxon>
    </lineage>
</organism>
<evidence type="ECO:0000313" key="1">
    <source>
        <dbReference type="EMBL" id="CAH2010298.1"/>
    </source>
</evidence>